<dbReference type="GO" id="GO:0015385">
    <property type="term" value="F:sodium:proton antiporter activity"/>
    <property type="evidence" value="ECO:0007669"/>
    <property type="project" value="TreeGrafter"/>
</dbReference>
<keyword evidence="2" id="KW-1133">Transmembrane helix</keyword>
<evidence type="ECO:0000313" key="3">
    <source>
        <dbReference type="EMBL" id="NKE10722.1"/>
    </source>
</evidence>
<evidence type="ECO:0000256" key="2">
    <source>
        <dbReference type="SAM" id="Phobius"/>
    </source>
</evidence>
<keyword evidence="2" id="KW-0472">Membrane</keyword>
<accession>A0A846TYA3</accession>
<dbReference type="Pfam" id="PF03334">
    <property type="entry name" value="PhaG_MnhG_YufB"/>
    <property type="match status" value="1"/>
</dbReference>
<dbReference type="InterPro" id="IPR005133">
    <property type="entry name" value="PhaG_MnhG_YufB"/>
</dbReference>
<keyword evidence="4" id="KW-1185">Reference proteome</keyword>
<dbReference type="Proteomes" id="UP000521379">
    <property type="component" value="Unassembled WGS sequence"/>
</dbReference>
<evidence type="ECO:0000313" key="4">
    <source>
        <dbReference type="Proteomes" id="UP000521379"/>
    </source>
</evidence>
<evidence type="ECO:0000256" key="1">
    <source>
        <dbReference type="ARBA" id="ARBA00008404"/>
    </source>
</evidence>
<comment type="caution">
    <text evidence="3">The sequence shown here is derived from an EMBL/GenBank/DDBJ whole genome shotgun (WGS) entry which is preliminary data.</text>
</comment>
<name>A0A846TYA3_9MICC</name>
<dbReference type="RefSeq" id="WP_119933813.1">
    <property type="nucleotide sequence ID" value="NZ_JAAVUN010000043.1"/>
</dbReference>
<gene>
    <name evidence="3" type="ORF">GTW58_12460</name>
</gene>
<sequence length="116" mass="12114">MSTAAAVFGDIMIVGGALVFATAALGLLRFPDVYTRISAVGTAAGIGIVLVVVGALLHQPTIPDVVKVLVIIALQLITSAIGSIAIARSAYLMDAHIDEFVFDDLAEHHTDDAWRS</sequence>
<dbReference type="PANTHER" id="PTHR34703">
    <property type="entry name" value="ANTIPORTER SUBUNIT MNHG2-RELATED"/>
    <property type="match status" value="1"/>
</dbReference>
<feature type="transmembrane region" description="Helical" evidence="2">
    <location>
        <begin position="40"/>
        <end position="59"/>
    </location>
</feature>
<feature type="transmembrane region" description="Helical" evidence="2">
    <location>
        <begin position="65"/>
        <end position="87"/>
    </location>
</feature>
<protein>
    <submittedName>
        <fullName evidence="3">Monovalent cation/H(+) antiporter subunit G</fullName>
    </submittedName>
</protein>
<dbReference type="AlphaFoldDB" id="A0A846TYA3"/>
<feature type="transmembrane region" description="Helical" evidence="2">
    <location>
        <begin position="6"/>
        <end position="28"/>
    </location>
</feature>
<dbReference type="PANTHER" id="PTHR34703:SF1">
    <property type="entry name" value="ANTIPORTER SUBUNIT MNHG2-RELATED"/>
    <property type="match status" value="1"/>
</dbReference>
<organism evidence="3 4">
    <name type="scientific">Kocuria subflava</name>
    <dbReference type="NCBI Taxonomy" id="1736139"/>
    <lineage>
        <taxon>Bacteria</taxon>
        <taxon>Bacillati</taxon>
        <taxon>Actinomycetota</taxon>
        <taxon>Actinomycetes</taxon>
        <taxon>Micrococcales</taxon>
        <taxon>Micrococcaceae</taxon>
        <taxon>Kocuria</taxon>
    </lineage>
</organism>
<keyword evidence="2" id="KW-0812">Transmembrane</keyword>
<proteinExistence type="inferred from homology"/>
<comment type="similarity">
    <text evidence="1">Belongs to the CPA3 antiporters (TC 2.A.63) subunit G family.</text>
</comment>
<dbReference type="EMBL" id="JAAVUN010000043">
    <property type="protein sequence ID" value="NKE10722.1"/>
    <property type="molecule type" value="Genomic_DNA"/>
</dbReference>
<reference evidence="3 4" key="1">
    <citation type="submission" date="2020-02" db="EMBL/GenBank/DDBJ databases">
        <authorList>
            <person name="Sun Q."/>
        </authorList>
    </citation>
    <scope>NUCLEOTIDE SEQUENCE [LARGE SCALE GENOMIC DNA]</scope>
    <source>
        <strain evidence="3 4">YIM 13062</strain>
    </source>
</reference>